<organism evidence="1 2">
    <name type="scientific">Aquibacillus albus</name>
    <dbReference type="NCBI Taxonomy" id="1168171"/>
    <lineage>
        <taxon>Bacteria</taxon>
        <taxon>Bacillati</taxon>
        <taxon>Bacillota</taxon>
        <taxon>Bacilli</taxon>
        <taxon>Bacillales</taxon>
        <taxon>Bacillaceae</taxon>
        <taxon>Aquibacillus</taxon>
    </lineage>
</organism>
<gene>
    <name evidence="1" type="ORF">JOC48_001370</name>
</gene>
<name>A0ABS2MYD3_9BACI</name>
<protein>
    <recommendedName>
        <fullName evidence="3">Fur-regulated basic protein FbpA</fullName>
    </recommendedName>
</protein>
<comment type="caution">
    <text evidence="1">The sequence shown here is derived from an EMBL/GenBank/DDBJ whole genome shotgun (WGS) entry which is preliminary data.</text>
</comment>
<dbReference type="EMBL" id="JAFBDR010000005">
    <property type="protein sequence ID" value="MBM7570892.1"/>
    <property type="molecule type" value="Genomic_DNA"/>
</dbReference>
<evidence type="ECO:0000313" key="1">
    <source>
        <dbReference type="EMBL" id="MBM7570892.1"/>
    </source>
</evidence>
<dbReference type="RefSeq" id="WP_275580718.1">
    <property type="nucleotide sequence ID" value="NZ_JAFBDR010000005.1"/>
</dbReference>
<dbReference type="Proteomes" id="UP001296943">
    <property type="component" value="Unassembled WGS sequence"/>
</dbReference>
<evidence type="ECO:0008006" key="3">
    <source>
        <dbReference type="Google" id="ProtNLM"/>
    </source>
</evidence>
<evidence type="ECO:0000313" key="2">
    <source>
        <dbReference type="Proteomes" id="UP001296943"/>
    </source>
</evidence>
<proteinExistence type="predicted"/>
<sequence>MGGNKKTQDMTVELAKQLLKGENYYLTEEGKRRLDELLKKNR</sequence>
<keyword evidence="2" id="KW-1185">Reference proteome</keyword>
<reference evidence="1 2" key="1">
    <citation type="submission" date="2021-01" db="EMBL/GenBank/DDBJ databases">
        <title>Genomic Encyclopedia of Type Strains, Phase IV (KMG-IV): sequencing the most valuable type-strain genomes for metagenomic binning, comparative biology and taxonomic classification.</title>
        <authorList>
            <person name="Goeker M."/>
        </authorList>
    </citation>
    <scope>NUCLEOTIDE SEQUENCE [LARGE SCALE GENOMIC DNA]</scope>
    <source>
        <strain evidence="1 2">DSM 23711</strain>
    </source>
</reference>
<accession>A0ABS2MYD3</accession>